<evidence type="ECO:0000256" key="3">
    <source>
        <dbReference type="ARBA" id="ARBA00022692"/>
    </source>
</evidence>
<dbReference type="NCBIfam" id="NF011430">
    <property type="entry name" value="PRK14861.1"/>
    <property type="match status" value="1"/>
</dbReference>
<keyword evidence="4 9" id="KW-0653">Protein transport</keyword>
<dbReference type="PANTHER" id="PTHR33162">
    <property type="entry name" value="SEC-INDEPENDENT PROTEIN TRANSLOCASE PROTEIN TATA, CHLOROPLASTIC"/>
    <property type="match status" value="1"/>
</dbReference>
<comment type="caution">
    <text evidence="11">The sequence shown here is derived from an EMBL/GenBank/DDBJ whole genome shotgun (WGS) entry which is preliminary data.</text>
</comment>
<comment type="subcellular location">
    <subcellularLocation>
        <location evidence="9">Cell membrane</location>
        <topology evidence="9">Single-pass membrane protein</topology>
    </subcellularLocation>
    <subcellularLocation>
        <location evidence="1">Membrane</location>
        <topology evidence="1">Single-pass membrane protein</topology>
    </subcellularLocation>
</comment>
<gene>
    <name evidence="9" type="primary">tatA</name>
    <name evidence="11" type="ORF">DO97_18365</name>
</gene>
<organism evidence="11 12">
    <name type="scientific">Neosynechococcus sphagnicola sy1</name>
    <dbReference type="NCBI Taxonomy" id="1497020"/>
    <lineage>
        <taxon>Bacteria</taxon>
        <taxon>Bacillati</taxon>
        <taxon>Cyanobacteriota</taxon>
        <taxon>Cyanophyceae</taxon>
        <taxon>Neosynechococcales</taxon>
        <taxon>Neosynechococcaceae</taxon>
        <taxon>Neosynechococcus</taxon>
    </lineage>
</organism>
<evidence type="ECO:0000256" key="8">
    <source>
        <dbReference type="ARBA" id="ARBA00025340"/>
    </source>
</evidence>
<dbReference type="GO" id="GO:0043953">
    <property type="term" value="P:protein transport by the Tat complex"/>
    <property type="evidence" value="ECO:0007669"/>
    <property type="project" value="UniProtKB-UniRule"/>
</dbReference>
<dbReference type="GO" id="GO:0033281">
    <property type="term" value="C:TAT protein transport complex"/>
    <property type="evidence" value="ECO:0007669"/>
    <property type="project" value="UniProtKB-UniRule"/>
</dbReference>
<dbReference type="STRING" id="1497020.DO97_18365"/>
<protein>
    <recommendedName>
        <fullName evidence="9">Sec-independent protein translocase protein TatA</fullName>
    </recommendedName>
</protein>
<dbReference type="Pfam" id="PF02416">
    <property type="entry name" value="TatA_B_E"/>
    <property type="match status" value="1"/>
</dbReference>
<evidence type="ECO:0000256" key="9">
    <source>
        <dbReference type="HAMAP-Rule" id="MF_00236"/>
    </source>
</evidence>
<evidence type="ECO:0000256" key="1">
    <source>
        <dbReference type="ARBA" id="ARBA00004167"/>
    </source>
</evidence>
<keyword evidence="3 9" id="KW-0812">Transmembrane</keyword>
<evidence type="ECO:0000313" key="11">
    <source>
        <dbReference type="EMBL" id="KGF73481.1"/>
    </source>
</evidence>
<dbReference type="AlphaFoldDB" id="A0A098TMI3"/>
<dbReference type="NCBIfam" id="TIGR01411">
    <property type="entry name" value="tatAE"/>
    <property type="match status" value="1"/>
</dbReference>
<dbReference type="PRINTS" id="PR01506">
    <property type="entry name" value="TATBPROTEIN"/>
</dbReference>
<evidence type="ECO:0000256" key="6">
    <source>
        <dbReference type="ARBA" id="ARBA00023010"/>
    </source>
</evidence>
<dbReference type="PANTHER" id="PTHR33162:SF1">
    <property type="entry name" value="SEC-INDEPENDENT PROTEIN TRANSLOCASE PROTEIN TATA, CHLOROPLASTIC"/>
    <property type="match status" value="1"/>
</dbReference>
<proteinExistence type="inferred from homology"/>
<feature type="region of interest" description="Disordered" evidence="10">
    <location>
        <begin position="85"/>
        <end position="115"/>
    </location>
</feature>
<evidence type="ECO:0000256" key="5">
    <source>
        <dbReference type="ARBA" id="ARBA00022989"/>
    </source>
</evidence>
<keyword evidence="5 9" id="KW-1133">Transmembrane helix</keyword>
<keyword evidence="6 9" id="KW-0811">Translocation</keyword>
<dbReference type="HAMAP" id="MF_00236">
    <property type="entry name" value="TatA_E"/>
    <property type="match status" value="1"/>
</dbReference>
<comment type="subunit">
    <text evidence="9">Forms a complex with TatC.</text>
</comment>
<dbReference type="InterPro" id="IPR003369">
    <property type="entry name" value="TatA/B/E"/>
</dbReference>
<dbReference type="Proteomes" id="UP000030170">
    <property type="component" value="Unassembled WGS sequence"/>
</dbReference>
<evidence type="ECO:0000313" key="12">
    <source>
        <dbReference type="Proteomes" id="UP000030170"/>
    </source>
</evidence>
<reference evidence="11 12" key="1">
    <citation type="journal article" date="2014" name="Mol. Ecol.">
        <title>Evolution of Synechococcus.</title>
        <authorList>
            <person name="Dvorak P."/>
            <person name="Casamatta D."/>
            <person name="Hasler P."/>
            <person name="Poulickova A."/>
            <person name="Ondrej V."/>
            <person name="Sanges R."/>
        </authorList>
    </citation>
    <scope>NUCLEOTIDE SEQUENCE [LARGE SCALE GENOMIC DNA]</scope>
    <source>
        <strain evidence="11 12">CAUP A 1101</strain>
    </source>
</reference>
<keyword evidence="9" id="KW-1003">Cell membrane</keyword>
<dbReference type="NCBIfam" id="NF011429">
    <property type="entry name" value="PRK14857.1"/>
    <property type="match status" value="1"/>
</dbReference>
<evidence type="ECO:0000256" key="4">
    <source>
        <dbReference type="ARBA" id="ARBA00022927"/>
    </source>
</evidence>
<accession>A0A098TMI3</accession>
<keyword evidence="2 9" id="KW-0813">Transport</keyword>
<keyword evidence="7 9" id="KW-0472">Membrane</keyword>
<dbReference type="OrthoDB" id="9800908at2"/>
<dbReference type="Gene3D" id="1.20.5.3310">
    <property type="match status" value="1"/>
</dbReference>
<dbReference type="RefSeq" id="WP_036531210.1">
    <property type="nucleotide sequence ID" value="NZ_JJML01000007.1"/>
</dbReference>
<comment type="similarity">
    <text evidence="9">Belongs to the TatA/E family.</text>
</comment>
<feature type="transmembrane region" description="Helical" evidence="9">
    <location>
        <begin position="6"/>
        <end position="24"/>
    </location>
</feature>
<comment type="function">
    <text evidence="9">Part of the twin-arginine translocation (Tat) system that transports large folded proteins containing a characteristic twin-arginine motif in their signal peptide across membranes. TatA could form the protein-conducting channel of the Tat system.</text>
</comment>
<evidence type="ECO:0000256" key="2">
    <source>
        <dbReference type="ARBA" id="ARBA00022448"/>
    </source>
</evidence>
<sequence>MNVFGIGLPEMALIMVLALLVFGPKKLPEIGRSMGKAIRGFQEASKEFETEFKREADRLESVPPEPMKADLEMPPALTAAATPVALVNDPSPSPSIVEETEVSEAVATPHQHRPE</sequence>
<keyword evidence="12" id="KW-1185">Reference proteome</keyword>
<name>A0A098TMI3_9CYAN</name>
<dbReference type="InterPro" id="IPR006312">
    <property type="entry name" value="TatA/E"/>
</dbReference>
<dbReference type="GO" id="GO:0008320">
    <property type="term" value="F:protein transmembrane transporter activity"/>
    <property type="evidence" value="ECO:0007669"/>
    <property type="project" value="UniProtKB-UniRule"/>
</dbReference>
<dbReference type="EMBL" id="JJML01000007">
    <property type="protein sequence ID" value="KGF73481.1"/>
    <property type="molecule type" value="Genomic_DNA"/>
</dbReference>
<evidence type="ECO:0000256" key="7">
    <source>
        <dbReference type="ARBA" id="ARBA00023136"/>
    </source>
</evidence>
<dbReference type="GO" id="GO:0006886">
    <property type="term" value="P:intracellular protein transport"/>
    <property type="evidence" value="ECO:0007669"/>
    <property type="project" value="UniProtKB-ARBA"/>
</dbReference>
<comment type="function">
    <text evidence="8">Part of the twin-arginine translocation (Tat) system that transports large folded proteins containing a characteristic twin-arginine motif in their signal peptide across the thylakoid membrane. Involved in delta pH-dependent protein transport required for chloroplast development, especially thylakoid membrane formation. TATC and TATB mediate precursor recognition, whereas TATA facilitates translocation.</text>
</comment>
<evidence type="ECO:0000256" key="10">
    <source>
        <dbReference type="SAM" id="MobiDB-lite"/>
    </source>
</evidence>